<proteinExistence type="predicted"/>
<feature type="transmembrane region" description="Helical" evidence="1">
    <location>
        <begin position="20"/>
        <end position="39"/>
    </location>
</feature>
<keyword evidence="1" id="KW-0472">Membrane</keyword>
<reference evidence="2" key="1">
    <citation type="submission" date="2023-06" db="EMBL/GenBank/DDBJ databases">
        <title>Genome-scale phylogeny and comparative genomics of the fungal order Sordariales.</title>
        <authorList>
            <consortium name="Lawrence Berkeley National Laboratory"/>
            <person name="Hensen N."/>
            <person name="Bonometti L."/>
            <person name="Westerberg I."/>
            <person name="Brannstrom I.O."/>
            <person name="Guillou S."/>
            <person name="Cros-Aarteil S."/>
            <person name="Calhoun S."/>
            <person name="Haridas S."/>
            <person name="Kuo A."/>
            <person name="Mondo S."/>
            <person name="Pangilinan J."/>
            <person name="Riley R."/>
            <person name="LaButti K."/>
            <person name="Andreopoulos B."/>
            <person name="Lipzen A."/>
            <person name="Chen C."/>
            <person name="Yanf M."/>
            <person name="Daum C."/>
            <person name="Ng V."/>
            <person name="Clum A."/>
            <person name="Steindorff A."/>
            <person name="Ohm R."/>
            <person name="Martin F."/>
            <person name="Silar P."/>
            <person name="Natvig D."/>
            <person name="Lalanne C."/>
            <person name="Gautier V."/>
            <person name="Ament-velasquez S.L."/>
            <person name="Kruys A."/>
            <person name="Hutchinson M.I."/>
            <person name="Powell A.J."/>
            <person name="Barry K."/>
            <person name="Miller A.N."/>
            <person name="Grigoriev I.V."/>
            <person name="Debuchy R."/>
            <person name="Gladieux P."/>
            <person name="Thoren M.H."/>
            <person name="Johannesson H."/>
        </authorList>
    </citation>
    <scope>NUCLEOTIDE SEQUENCE</scope>
    <source>
        <strain evidence="2">SMH2392-1A</strain>
    </source>
</reference>
<dbReference type="GeneID" id="85330701"/>
<dbReference type="AlphaFoldDB" id="A0AA40AUV8"/>
<keyword evidence="3" id="KW-1185">Reference proteome</keyword>
<evidence type="ECO:0000256" key="1">
    <source>
        <dbReference type="SAM" id="Phobius"/>
    </source>
</evidence>
<organism evidence="2 3">
    <name type="scientific">Lasiosphaeria miniovina</name>
    <dbReference type="NCBI Taxonomy" id="1954250"/>
    <lineage>
        <taxon>Eukaryota</taxon>
        <taxon>Fungi</taxon>
        <taxon>Dikarya</taxon>
        <taxon>Ascomycota</taxon>
        <taxon>Pezizomycotina</taxon>
        <taxon>Sordariomycetes</taxon>
        <taxon>Sordariomycetidae</taxon>
        <taxon>Sordariales</taxon>
        <taxon>Lasiosphaeriaceae</taxon>
        <taxon>Lasiosphaeria</taxon>
    </lineage>
</organism>
<keyword evidence="1" id="KW-0812">Transmembrane</keyword>
<sequence>MSEKGVQVPARVSHRPPASPAAAAGFVGVLLATAAAGICRHGGDAQFSPNGLHTEPRNPWISAHPYLDAQVDS</sequence>
<evidence type="ECO:0000313" key="3">
    <source>
        <dbReference type="Proteomes" id="UP001172101"/>
    </source>
</evidence>
<keyword evidence="1" id="KW-1133">Transmembrane helix</keyword>
<gene>
    <name evidence="2" type="ORF">B0T26DRAFT_825962</name>
</gene>
<protein>
    <submittedName>
        <fullName evidence="2">Uncharacterized protein</fullName>
    </submittedName>
</protein>
<accession>A0AA40AUV8</accession>
<evidence type="ECO:0000313" key="2">
    <source>
        <dbReference type="EMBL" id="KAK0722396.1"/>
    </source>
</evidence>
<dbReference type="EMBL" id="JAUIRO010000003">
    <property type="protein sequence ID" value="KAK0722396.1"/>
    <property type="molecule type" value="Genomic_DNA"/>
</dbReference>
<dbReference type="Proteomes" id="UP001172101">
    <property type="component" value="Unassembled WGS sequence"/>
</dbReference>
<name>A0AA40AUV8_9PEZI</name>
<dbReference type="RefSeq" id="XP_060298320.1">
    <property type="nucleotide sequence ID" value="XM_060447431.1"/>
</dbReference>
<comment type="caution">
    <text evidence="2">The sequence shown here is derived from an EMBL/GenBank/DDBJ whole genome shotgun (WGS) entry which is preliminary data.</text>
</comment>